<dbReference type="Gene3D" id="3.40.50.10540">
    <property type="entry name" value="Crotonobetainyl-coa:carnitine coa-transferase, domain 1"/>
    <property type="match status" value="1"/>
</dbReference>
<dbReference type="AlphaFoldDB" id="A0A2N4UGB8"/>
<dbReference type="OrthoDB" id="5294844at2"/>
<sequence length="396" mass="42352">MSGAYAGLKVVDLSQGVAGPYCARMLRENGAEVTKVEPLDGDWGRGIGFASDGLSALAIVNNLGKRSIAIDASTSNGRMLLRRLCKNADVLIESFRPGVMERLGLSWNTMFEENPRLIYVSVTAFGPTGPYAARPGSDSTLQAMSGLMQANADKDGTPKKVGTVVVDAVTGVYAAHATAAALYKKSITGQGSRVEVSLLECALAMQGNSIVDADLTKDRSRVPLSVPAGTFMTSDGFINVSSLHDRMFAGLCRAIGRDDWVTDSRFNSAETRAENASAINSMLESIFASRPSAYWEETLSREGVVCGVVKDYASMQADPQVRALDLLCEIEHCSGVCEVPRVPGSPRNFPVDPAPRVGENTVEILEELGFGEQEIQVFFEEGVVVHTPSPRGYVAN</sequence>
<evidence type="ECO:0000313" key="2">
    <source>
        <dbReference type="EMBL" id="PLC54056.1"/>
    </source>
</evidence>
<proteinExistence type="predicted"/>
<dbReference type="InterPro" id="IPR023606">
    <property type="entry name" value="CoA-Trfase_III_dom_1_sf"/>
</dbReference>
<dbReference type="Gene3D" id="3.30.1540.10">
    <property type="entry name" value="formyl-coa transferase, domain 3"/>
    <property type="match status" value="1"/>
</dbReference>
<dbReference type="Pfam" id="PF02515">
    <property type="entry name" value="CoA_transf_3"/>
    <property type="match status" value="1"/>
</dbReference>
<dbReference type="InterPro" id="IPR050483">
    <property type="entry name" value="CoA-transferase_III_domain"/>
</dbReference>
<dbReference type="PANTHER" id="PTHR48207:SF3">
    <property type="entry name" value="SUCCINATE--HYDROXYMETHYLGLUTARATE COA-TRANSFERASE"/>
    <property type="match status" value="1"/>
</dbReference>
<keyword evidence="1 2" id="KW-0808">Transferase</keyword>
<gene>
    <name evidence="2" type="ORF">CR155_11010</name>
</gene>
<accession>A0A2N4UGB8</accession>
<dbReference type="InterPro" id="IPR003673">
    <property type="entry name" value="CoA-Trfase_fam_III"/>
</dbReference>
<dbReference type="GO" id="GO:0008410">
    <property type="term" value="F:CoA-transferase activity"/>
    <property type="evidence" value="ECO:0007669"/>
    <property type="project" value="TreeGrafter"/>
</dbReference>
<dbReference type="EMBL" id="PDNV01000006">
    <property type="protein sequence ID" value="PLC54056.1"/>
    <property type="molecule type" value="Genomic_DNA"/>
</dbReference>
<organism evidence="2 3">
    <name type="scientific">Pollutimonas nitritireducens</name>
    <dbReference type="NCBI Taxonomy" id="2045209"/>
    <lineage>
        <taxon>Bacteria</taxon>
        <taxon>Pseudomonadati</taxon>
        <taxon>Pseudomonadota</taxon>
        <taxon>Betaproteobacteria</taxon>
        <taxon>Burkholderiales</taxon>
        <taxon>Alcaligenaceae</taxon>
        <taxon>Pollutimonas</taxon>
    </lineage>
</organism>
<protein>
    <submittedName>
        <fullName evidence="2">CoA transferase</fullName>
    </submittedName>
</protein>
<keyword evidence="3" id="KW-1185">Reference proteome</keyword>
<reference evidence="2 3" key="1">
    <citation type="submission" date="2017-10" db="EMBL/GenBank/DDBJ databases">
        <title>Two draft genome sequences of Pusillimonas sp. strains isolated from a nitrate- and radionuclide-contaminated groundwater in Russia.</title>
        <authorList>
            <person name="Grouzdev D.S."/>
            <person name="Tourova T.P."/>
            <person name="Goeva M.A."/>
            <person name="Babich T.L."/>
            <person name="Sokolova D.S."/>
            <person name="Abdullin R."/>
            <person name="Poltaraus A.B."/>
            <person name="Toshchakov S.V."/>
            <person name="Nazina T.N."/>
        </authorList>
    </citation>
    <scope>NUCLEOTIDE SEQUENCE [LARGE SCALE GENOMIC DNA]</scope>
    <source>
        <strain evidence="2 3">JR1/69-2-13</strain>
    </source>
</reference>
<dbReference type="SUPFAM" id="SSF89796">
    <property type="entry name" value="CoA-transferase family III (CaiB/BaiF)"/>
    <property type="match status" value="1"/>
</dbReference>
<evidence type="ECO:0000313" key="3">
    <source>
        <dbReference type="Proteomes" id="UP000234328"/>
    </source>
</evidence>
<name>A0A2N4UGB8_9BURK</name>
<evidence type="ECO:0000256" key="1">
    <source>
        <dbReference type="ARBA" id="ARBA00022679"/>
    </source>
</evidence>
<dbReference type="PANTHER" id="PTHR48207">
    <property type="entry name" value="SUCCINATE--HYDROXYMETHYLGLUTARATE COA-TRANSFERASE"/>
    <property type="match status" value="1"/>
</dbReference>
<dbReference type="Proteomes" id="UP000234328">
    <property type="component" value="Unassembled WGS sequence"/>
</dbReference>
<comment type="caution">
    <text evidence="2">The sequence shown here is derived from an EMBL/GenBank/DDBJ whole genome shotgun (WGS) entry which is preliminary data.</text>
</comment>
<dbReference type="InterPro" id="IPR044855">
    <property type="entry name" value="CoA-Trfase_III_dom3_sf"/>
</dbReference>